<dbReference type="CDD" id="cd00156">
    <property type="entry name" value="REC"/>
    <property type="match status" value="1"/>
</dbReference>
<dbReference type="InterPro" id="IPR001789">
    <property type="entry name" value="Sig_transdc_resp-reg_receiver"/>
</dbReference>
<gene>
    <name evidence="3" type="ORF">DI396_02950</name>
</gene>
<organism evidence="3 4">
    <name type="scientific">Litorivita pollutaquae</name>
    <dbReference type="NCBI Taxonomy" id="2200892"/>
    <lineage>
        <taxon>Bacteria</taxon>
        <taxon>Pseudomonadati</taxon>
        <taxon>Pseudomonadota</taxon>
        <taxon>Alphaproteobacteria</taxon>
        <taxon>Rhodobacterales</taxon>
        <taxon>Paracoccaceae</taxon>
        <taxon>Litorivita</taxon>
    </lineage>
</organism>
<keyword evidence="1" id="KW-0597">Phosphoprotein</keyword>
<evidence type="ECO:0000256" key="1">
    <source>
        <dbReference type="PROSITE-ProRule" id="PRU00169"/>
    </source>
</evidence>
<dbReference type="SUPFAM" id="SSF52172">
    <property type="entry name" value="CheY-like"/>
    <property type="match status" value="1"/>
</dbReference>
<evidence type="ECO:0000313" key="4">
    <source>
        <dbReference type="Proteomes" id="UP000248012"/>
    </source>
</evidence>
<reference evidence="3 4" key="1">
    <citation type="submission" date="2018-05" db="EMBL/GenBank/DDBJ databases">
        <title>Oceanovita maritima gen. nov., sp. nov., a marine bacterium in the family Rhodobacteraceae isolated from surface seawater of Lundu port Xiamen, China.</title>
        <authorList>
            <person name="Hetharua B.H."/>
            <person name="Min D."/>
            <person name="Liao H."/>
            <person name="Tian Y."/>
        </authorList>
    </citation>
    <scope>NUCLEOTIDE SEQUENCE [LARGE SCALE GENOMIC DNA]</scope>
    <source>
        <strain evidence="3 4">FSX-11</strain>
    </source>
</reference>
<comment type="caution">
    <text evidence="3">The sequence shown here is derived from an EMBL/GenBank/DDBJ whole genome shotgun (WGS) entry which is preliminary data.</text>
</comment>
<dbReference type="OrthoDB" id="7874292at2"/>
<protein>
    <recommendedName>
        <fullName evidence="2">Response regulatory domain-containing protein</fullName>
    </recommendedName>
</protein>
<dbReference type="InterPro" id="IPR011006">
    <property type="entry name" value="CheY-like_superfamily"/>
</dbReference>
<dbReference type="Proteomes" id="UP000248012">
    <property type="component" value="Unassembled WGS sequence"/>
</dbReference>
<dbReference type="Gene3D" id="3.40.50.2300">
    <property type="match status" value="1"/>
</dbReference>
<dbReference type="Pfam" id="PF00072">
    <property type="entry name" value="Response_reg"/>
    <property type="match status" value="1"/>
</dbReference>
<proteinExistence type="predicted"/>
<sequence>MSQDVLRETAVIDSALGTKVLIVESQPDLGRLWQRHVERLGSSVRLVRGQAEAIAALQREAFDIIVLDLVLTEGSAFAVADFASYRYPDTRVIFVTNTSFFSDGSIFHHAQNACAMVQSDAPPEDLAAMVEHYARVG</sequence>
<keyword evidence="4" id="KW-1185">Reference proteome</keyword>
<feature type="domain" description="Response regulatory" evidence="2">
    <location>
        <begin position="19"/>
        <end position="134"/>
    </location>
</feature>
<dbReference type="PROSITE" id="PS50110">
    <property type="entry name" value="RESPONSE_REGULATORY"/>
    <property type="match status" value="1"/>
</dbReference>
<evidence type="ECO:0000259" key="2">
    <source>
        <dbReference type="PROSITE" id="PS50110"/>
    </source>
</evidence>
<name>A0A2V4N3D0_9RHOB</name>
<feature type="modified residue" description="4-aspartylphosphate" evidence="1">
    <location>
        <position position="68"/>
    </location>
</feature>
<evidence type="ECO:0000313" key="3">
    <source>
        <dbReference type="EMBL" id="PYC49274.1"/>
    </source>
</evidence>
<accession>A0A2V4N3D0</accession>
<dbReference type="GO" id="GO:0000160">
    <property type="term" value="P:phosphorelay signal transduction system"/>
    <property type="evidence" value="ECO:0007669"/>
    <property type="project" value="InterPro"/>
</dbReference>
<dbReference type="AlphaFoldDB" id="A0A2V4N3D0"/>
<dbReference type="EMBL" id="QFVT01000002">
    <property type="protein sequence ID" value="PYC49274.1"/>
    <property type="molecule type" value="Genomic_DNA"/>
</dbReference>